<evidence type="ECO:0000259" key="6">
    <source>
        <dbReference type="Pfam" id="PF00881"/>
    </source>
</evidence>
<organism evidence="7 8">
    <name type="scientific">[Clostridium] aminophilum</name>
    <dbReference type="NCBI Taxonomy" id="1526"/>
    <lineage>
        <taxon>Bacteria</taxon>
        <taxon>Bacillati</taxon>
        <taxon>Bacillota</taxon>
        <taxon>Clostridia</taxon>
        <taxon>Lachnospirales</taxon>
        <taxon>Lachnospiraceae</taxon>
    </lineage>
</organism>
<dbReference type="InterPro" id="IPR000415">
    <property type="entry name" value="Nitroreductase-like"/>
</dbReference>
<evidence type="ECO:0000313" key="7">
    <source>
        <dbReference type="EMBL" id="SES90178.1"/>
    </source>
</evidence>
<sequence>MNETLKVLETRRSCRDFKPDMIRDDELKAIIKAGTYAPSGKNMQSAVIIAVTDKKLRDEIAEENRKIGGWKEGFDPFYGAPVILIVVADKSSPNHVYDGTLVMGNLMNAAESLGVASIWINRAKEEFESDFGKNILKRLGIEGEYEGIGHCALGYAASPAKEASSRKENYVYYI</sequence>
<accession>A0A1I0A7N3</accession>
<gene>
    <name evidence="7" type="ORF">SAMN04487771_1001119</name>
</gene>
<evidence type="ECO:0000256" key="3">
    <source>
        <dbReference type="ARBA" id="ARBA00022630"/>
    </source>
</evidence>
<evidence type="ECO:0000256" key="2">
    <source>
        <dbReference type="ARBA" id="ARBA00007118"/>
    </source>
</evidence>
<evidence type="ECO:0000313" key="8">
    <source>
        <dbReference type="Proteomes" id="UP000199820"/>
    </source>
</evidence>
<dbReference type="eggNOG" id="COG0778">
    <property type="taxonomic scope" value="Bacteria"/>
</dbReference>
<dbReference type="OrthoDB" id="9783470at2"/>
<dbReference type="CDD" id="cd02136">
    <property type="entry name" value="PnbA_NfnB-like"/>
    <property type="match status" value="1"/>
</dbReference>
<dbReference type="GO" id="GO:0016491">
    <property type="term" value="F:oxidoreductase activity"/>
    <property type="evidence" value="ECO:0007669"/>
    <property type="project" value="UniProtKB-KW"/>
</dbReference>
<feature type="domain" description="Nitroreductase" evidence="6">
    <location>
        <begin position="9"/>
        <end position="155"/>
    </location>
</feature>
<evidence type="ECO:0000256" key="5">
    <source>
        <dbReference type="ARBA" id="ARBA00023002"/>
    </source>
</evidence>
<dbReference type="RefSeq" id="WP_074647805.1">
    <property type="nucleotide sequence ID" value="NZ_FOIL01000001.1"/>
</dbReference>
<evidence type="ECO:0000256" key="4">
    <source>
        <dbReference type="ARBA" id="ARBA00022643"/>
    </source>
</evidence>
<evidence type="ECO:0000256" key="1">
    <source>
        <dbReference type="ARBA" id="ARBA00001917"/>
    </source>
</evidence>
<keyword evidence="8" id="KW-1185">Reference proteome</keyword>
<dbReference type="AlphaFoldDB" id="A0A1I0A7N3"/>
<dbReference type="InterPro" id="IPR029479">
    <property type="entry name" value="Nitroreductase"/>
</dbReference>
<proteinExistence type="inferred from homology"/>
<dbReference type="SUPFAM" id="SSF55469">
    <property type="entry name" value="FMN-dependent nitroreductase-like"/>
    <property type="match status" value="1"/>
</dbReference>
<keyword evidence="3" id="KW-0285">Flavoprotein</keyword>
<comment type="similarity">
    <text evidence="2">Belongs to the nitroreductase family.</text>
</comment>
<keyword evidence="4" id="KW-0288">FMN</keyword>
<dbReference type="EMBL" id="FOIL01000001">
    <property type="protein sequence ID" value="SES90178.1"/>
    <property type="molecule type" value="Genomic_DNA"/>
</dbReference>
<dbReference type="PANTHER" id="PTHR43673">
    <property type="entry name" value="NAD(P)H NITROREDUCTASE YDGI-RELATED"/>
    <property type="match status" value="1"/>
</dbReference>
<comment type="cofactor">
    <cofactor evidence="1">
        <name>FMN</name>
        <dbReference type="ChEBI" id="CHEBI:58210"/>
    </cofactor>
</comment>
<dbReference type="Pfam" id="PF00881">
    <property type="entry name" value="Nitroreductase"/>
    <property type="match status" value="1"/>
</dbReference>
<keyword evidence="5" id="KW-0560">Oxidoreductase</keyword>
<name>A0A1I0A7N3_9FIRM</name>
<dbReference type="PANTHER" id="PTHR43673:SF2">
    <property type="entry name" value="NITROREDUCTASE"/>
    <property type="match status" value="1"/>
</dbReference>
<reference evidence="7 8" key="1">
    <citation type="submission" date="2016-10" db="EMBL/GenBank/DDBJ databases">
        <authorList>
            <person name="de Groot N.N."/>
        </authorList>
    </citation>
    <scope>NUCLEOTIDE SEQUENCE [LARGE SCALE GENOMIC DNA]</scope>
    <source>
        <strain evidence="7 8">KH1P1</strain>
    </source>
</reference>
<dbReference type="Gene3D" id="3.40.109.10">
    <property type="entry name" value="NADH Oxidase"/>
    <property type="match status" value="1"/>
</dbReference>
<dbReference type="STRING" id="1526.SAMN02910262_00084"/>
<protein>
    <submittedName>
        <fullName evidence="7">Nitroreductase</fullName>
    </submittedName>
</protein>
<dbReference type="Proteomes" id="UP000199820">
    <property type="component" value="Unassembled WGS sequence"/>
</dbReference>